<gene>
    <name evidence="14" type="ORF">JAO82_04680</name>
</gene>
<evidence type="ECO:0000256" key="10">
    <source>
        <dbReference type="ARBA" id="ARBA00025598"/>
    </source>
</evidence>
<protein>
    <recommendedName>
        <fullName evidence="4">Flagellar motor switch protein FliG</fullName>
    </recommendedName>
</protein>
<evidence type="ECO:0000256" key="4">
    <source>
        <dbReference type="ARBA" id="ARBA00021870"/>
    </source>
</evidence>
<evidence type="ECO:0000256" key="3">
    <source>
        <dbReference type="ARBA" id="ARBA00010299"/>
    </source>
</evidence>
<dbReference type="InterPro" id="IPR032779">
    <property type="entry name" value="FliG_M"/>
</dbReference>
<name>A0A934LZY3_9RHOB</name>
<keyword evidence="14" id="KW-0969">Cilium</keyword>
<dbReference type="Gene3D" id="1.10.220.30">
    <property type="match status" value="3"/>
</dbReference>
<dbReference type="InterPro" id="IPR023087">
    <property type="entry name" value="Flg_Motor_Flig_C"/>
</dbReference>
<dbReference type="AlphaFoldDB" id="A0A934LZY3"/>
<evidence type="ECO:0000259" key="11">
    <source>
        <dbReference type="Pfam" id="PF01706"/>
    </source>
</evidence>
<dbReference type="Pfam" id="PF14842">
    <property type="entry name" value="FliG_N"/>
    <property type="match status" value="1"/>
</dbReference>
<dbReference type="PANTHER" id="PTHR30534:SF0">
    <property type="entry name" value="FLAGELLAR MOTOR SWITCH PROTEIN FLIG"/>
    <property type="match status" value="1"/>
</dbReference>
<keyword evidence="7" id="KW-0283">Flagellar rotation</keyword>
<dbReference type="GO" id="GO:0005886">
    <property type="term" value="C:plasma membrane"/>
    <property type="evidence" value="ECO:0007669"/>
    <property type="project" value="UniProtKB-SubCell"/>
</dbReference>
<sequence length="350" mass="37829">MRPESTPERQVPRALDATEKAAIVVRLLLNEGADLPLEELPEDLQMRLTQQMGQMGLVDRVTLASVILEFADALDSVGLAFPHGLAEALTALDGQISAQTADRLRREAGVRQAGDPWTRLRTRPVKDLKAMAESESIEVAAVLLSKLETGKAAELLGTLPGPLARRITYAISQTGAVTPAAVDRIGLSLASQLDLKPPLAFEHDAGERVGEILNQSPAATRDDMLIGLDETDADFAQVVRRAIFTFVHIPSRIPARDVPKVVRAVEQAQLVTALAGAAQDHQTEAAATYLLDNMPNRLANSLRDEIRDKGRIDPRDAEIAMTAVTATIRQLQKVGEIELSVSEDEGLTPE</sequence>
<keyword evidence="14" id="KW-0282">Flagellum</keyword>
<evidence type="ECO:0000313" key="14">
    <source>
        <dbReference type="EMBL" id="MBI6629173.1"/>
    </source>
</evidence>
<dbReference type="EMBL" id="JAEIJD010000002">
    <property type="protein sequence ID" value="MBI6629173.1"/>
    <property type="molecule type" value="Genomic_DNA"/>
</dbReference>
<proteinExistence type="inferred from homology"/>
<evidence type="ECO:0000256" key="6">
    <source>
        <dbReference type="ARBA" id="ARBA00022500"/>
    </source>
</evidence>
<keyword evidence="6" id="KW-0145">Chemotaxis</keyword>
<evidence type="ECO:0000256" key="9">
    <source>
        <dbReference type="ARBA" id="ARBA00023143"/>
    </source>
</evidence>
<dbReference type="PANTHER" id="PTHR30534">
    <property type="entry name" value="FLAGELLAR MOTOR SWITCH PROTEIN FLIG"/>
    <property type="match status" value="1"/>
</dbReference>
<evidence type="ECO:0000259" key="13">
    <source>
        <dbReference type="Pfam" id="PF14842"/>
    </source>
</evidence>
<evidence type="ECO:0000256" key="5">
    <source>
        <dbReference type="ARBA" id="ARBA00022475"/>
    </source>
</evidence>
<organism evidence="14 15">
    <name type="scientific">Pontibaca salina</name>
    <dbReference type="NCBI Taxonomy" id="2795731"/>
    <lineage>
        <taxon>Bacteria</taxon>
        <taxon>Pseudomonadati</taxon>
        <taxon>Pseudomonadota</taxon>
        <taxon>Alphaproteobacteria</taxon>
        <taxon>Rhodobacterales</taxon>
        <taxon>Roseobacteraceae</taxon>
        <taxon>Pontibaca</taxon>
    </lineage>
</organism>
<dbReference type="Pfam" id="PF14841">
    <property type="entry name" value="FliG_M"/>
    <property type="match status" value="1"/>
</dbReference>
<evidence type="ECO:0000256" key="2">
    <source>
        <dbReference type="ARBA" id="ARBA00004413"/>
    </source>
</evidence>
<keyword evidence="9" id="KW-0975">Bacterial flagellum</keyword>
<dbReference type="GO" id="GO:0006935">
    <property type="term" value="P:chemotaxis"/>
    <property type="evidence" value="ECO:0007669"/>
    <property type="project" value="UniProtKB-KW"/>
</dbReference>
<dbReference type="InterPro" id="IPR000090">
    <property type="entry name" value="Flg_Motor_Flig"/>
</dbReference>
<dbReference type="GO" id="GO:0009425">
    <property type="term" value="C:bacterial-type flagellum basal body"/>
    <property type="evidence" value="ECO:0007669"/>
    <property type="project" value="UniProtKB-SubCell"/>
</dbReference>
<dbReference type="InterPro" id="IPR011002">
    <property type="entry name" value="FliG_a-hlx"/>
</dbReference>
<comment type="similarity">
    <text evidence="3">Belongs to the FliG family.</text>
</comment>
<dbReference type="GO" id="GO:0071973">
    <property type="term" value="P:bacterial-type flagellum-dependent cell motility"/>
    <property type="evidence" value="ECO:0007669"/>
    <property type="project" value="InterPro"/>
</dbReference>
<comment type="subcellular location">
    <subcellularLocation>
        <location evidence="1">Bacterial flagellum basal body</location>
    </subcellularLocation>
    <subcellularLocation>
        <location evidence="2">Cell membrane</location>
        <topology evidence="2">Peripheral membrane protein</topology>
        <orientation evidence="2">Cytoplasmic side</orientation>
    </subcellularLocation>
</comment>
<evidence type="ECO:0000259" key="12">
    <source>
        <dbReference type="Pfam" id="PF14841"/>
    </source>
</evidence>
<reference evidence="14" key="1">
    <citation type="submission" date="2020-12" db="EMBL/GenBank/DDBJ databases">
        <title>Pontibaca salina gen. nov., sp. nov., isolated from marine sediment.</title>
        <authorList>
            <person name="Bo J."/>
            <person name="Wang S."/>
            <person name="Song X."/>
            <person name="Du Z."/>
        </authorList>
    </citation>
    <scope>NUCLEOTIDE SEQUENCE</scope>
    <source>
        <strain evidence="14">S1109L</strain>
    </source>
</reference>
<evidence type="ECO:0000256" key="7">
    <source>
        <dbReference type="ARBA" id="ARBA00022779"/>
    </source>
</evidence>
<accession>A0A934LZY3</accession>
<evidence type="ECO:0000313" key="15">
    <source>
        <dbReference type="Proteomes" id="UP000613255"/>
    </source>
</evidence>
<dbReference type="GO" id="GO:0003774">
    <property type="term" value="F:cytoskeletal motor activity"/>
    <property type="evidence" value="ECO:0007669"/>
    <property type="project" value="InterPro"/>
</dbReference>
<dbReference type="PRINTS" id="PR00954">
    <property type="entry name" value="FLGMOTORFLIG"/>
</dbReference>
<evidence type="ECO:0000256" key="8">
    <source>
        <dbReference type="ARBA" id="ARBA00023136"/>
    </source>
</evidence>
<dbReference type="SUPFAM" id="SSF48029">
    <property type="entry name" value="FliG"/>
    <property type="match status" value="2"/>
</dbReference>
<keyword evidence="5" id="KW-1003">Cell membrane</keyword>
<comment type="function">
    <text evidence="10">FliG is one of three proteins (FliG, FliN, FliM) that forms the rotor-mounted switch complex (C ring), located at the base of the basal body. This complex interacts with the CheY and CheZ chemotaxis proteins, in addition to contacting components of the motor that determine the direction of flagellar rotation.</text>
</comment>
<feature type="domain" description="Flagellar motor switch protein FliG N-terminal" evidence="13">
    <location>
        <begin position="15"/>
        <end position="117"/>
    </location>
</feature>
<dbReference type="Proteomes" id="UP000613255">
    <property type="component" value="Unassembled WGS sequence"/>
</dbReference>
<dbReference type="InterPro" id="IPR028263">
    <property type="entry name" value="FliG_N"/>
</dbReference>
<dbReference type="Pfam" id="PF01706">
    <property type="entry name" value="FliG_C"/>
    <property type="match status" value="1"/>
</dbReference>
<evidence type="ECO:0000256" key="1">
    <source>
        <dbReference type="ARBA" id="ARBA00004117"/>
    </source>
</evidence>
<keyword evidence="8" id="KW-0472">Membrane</keyword>
<keyword evidence="15" id="KW-1185">Reference proteome</keyword>
<feature type="domain" description="Flagellar motor switch protein FliG C-terminal" evidence="11">
    <location>
        <begin position="228"/>
        <end position="339"/>
    </location>
</feature>
<feature type="domain" description="Flagellar motor switch protein FliG middle" evidence="12">
    <location>
        <begin position="129"/>
        <end position="194"/>
    </location>
</feature>
<comment type="caution">
    <text evidence="14">The sequence shown here is derived from an EMBL/GenBank/DDBJ whole genome shotgun (WGS) entry which is preliminary data.</text>
</comment>
<keyword evidence="14" id="KW-0966">Cell projection</keyword>